<evidence type="ECO:0000256" key="2">
    <source>
        <dbReference type="SAM" id="MobiDB-lite"/>
    </source>
</evidence>
<feature type="region of interest" description="Disordered" evidence="2">
    <location>
        <begin position="1"/>
        <end position="24"/>
    </location>
</feature>
<dbReference type="AlphaFoldDB" id="A0A4Q4MX12"/>
<dbReference type="EMBL" id="PDXA01000001">
    <property type="protein sequence ID" value="RYN62184.1"/>
    <property type="molecule type" value="Genomic_DNA"/>
</dbReference>
<feature type="transmembrane region" description="Helical" evidence="3">
    <location>
        <begin position="108"/>
        <end position="126"/>
    </location>
</feature>
<evidence type="ECO:0000313" key="4">
    <source>
        <dbReference type="EMBL" id="RYN62184.1"/>
    </source>
</evidence>
<dbReference type="PANTHER" id="PTHR31495:SF0">
    <property type="entry name" value="BINDING PROTEIN CALEOSIN, PUTATIVE (AFU_ORTHOLOGUE AFUA_5G13750)-RELATED"/>
    <property type="match status" value="1"/>
</dbReference>
<organism evidence="4 5">
    <name type="scientific">Alternaria tenuissima</name>
    <dbReference type="NCBI Taxonomy" id="119927"/>
    <lineage>
        <taxon>Eukaryota</taxon>
        <taxon>Fungi</taxon>
        <taxon>Dikarya</taxon>
        <taxon>Ascomycota</taxon>
        <taxon>Pezizomycotina</taxon>
        <taxon>Dothideomycetes</taxon>
        <taxon>Pleosporomycetidae</taxon>
        <taxon>Pleosporales</taxon>
        <taxon>Pleosporineae</taxon>
        <taxon>Pleosporaceae</taxon>
        <taxon>Alternaria</taxon>
        <taxon>Alternaria sect. Alternaria</taxon>
        <taxon>Alternaria alternata complex</taxon>
    </lineage>
</organism>
<feature type="region of interest" description="Disordered" evidence="2">
    <location>
        <begin position="36"/>
        <end position="75"/>
    </location>
</feature>
<reference evidence="5" key="1">
    <citation type="journal article" date="2019" name="bioRxiv">
        <title>Genomics, evolutionary history and diagnostics of the Alternaria alternata species group including apple and Asian pear pathotypes.</title>
        <authorList>
            <person name="Armitage A.D."/>
            <person name="Cockerton H.M."/>
            <person name="Sreenivasaprasad S."/>
            <person name="Woodhall J.W."/>
            <person name="Lane C.R."/>
            <person name="Harrison R.J."/>
            <person name="Clarkson J.P."/>
        </authorList>
    </citation>
    <scope>NUCLEOTIDE SEQUENCE [LARGE SCALE GENOMIC DNA]</scope>
    <source>
        <strain evidence="5">FERA 1082</strain>
    </source>
</reference>
<feature type="compositionally biased region" description="Polar residues" evidence="2">
    <location>
        <begin position="42"/>
        <end position="54"/>
    </location>
</feature>
<dbReference type="InterPro" id="IPR007736">
    <property type="entry name" value="Caleosin-related"/>
</dbReference>
<name>A0A4Q4MX12_9PLEO</name>
<protein>
    <recommendedName>
        <fullName evidence="6">Caleosin domain-containing protein</fullName>
    </recommendedName>
</protein>
<keyword evidence="3" id="KW-1133">Transmembrane helix</keyword>
<dbReference type="GO" id="GO:0004497">
    <property type="term" value="F:monooxygenase activity"/>
    <property type="evidence" value="ECO:0007669"/>
    <property type="project" value="TreeGrafter"/>
</dbReference>
<comment type="similarity">
    <text evidence="1">Belongs to the caleosin family.</text>
</comment>
<dbReference type="GO" id="GO:0005509">
    <property type="term" value="F:calcium ion binding"/>
    <property type="evidence" value="ECO:0007669"/>
    <property type="project" value="TreeGrafter"/>
</dbReference>
<comment type="caution">
    <text evidence="4">The sequence shown here is derived from an EMBL/GenBank/DDBJ whole genome shotgun (WGS) entry which is preliminary data.</text>
</comment>
<evidence type="ECO:0000313" key="5">
    <source>
        <dbReference type="Proteomes" id="UP000292402"/>
    </source>
</evidence>
<feature type="compositionally biased region" description="Basic and acidic residues" evidence="2">
    <location>
        <begin position="10"/>
        <end position="19"/>
    </location>
</feature>
<evidence type="ECO:0000256" key="3">
    <source>
        <dbReference type="SAM" id="Phobius"/>
    </source>
</evidence>
<accession>A0A4Q4MX12</accession>
<proteinExistence type="inferred from homology"/>
<dbReference type="Proteomes" id="UP000292402">
    <property type="component" value="Unassembled WGS sequence"/>
</dbReference>
<dbReference type="PANTHER" id="PTHR31495">
    <property type="entry name" value="PEROXYGENASE 3-RELATED"/>
    <property type="match status" value="1"/>
</dbReference>
<evidence type="ECO:0000256" key="1">
    <source>
        <dbReference type="ARBA" id="ARBA00006765"/>
    </source>
</evidence>
<evidence type="ECO:0008006" key="6">
    <source>
        <dbReference type="Google" id="ProtNLM"/>
    </source>
</evidence>
<keyword evidence="3" id="KW-0812">Transmembrane</keyword>
<sequence length="251" mass="28825">MPDNRNMSEIMRHSERLTNGDDGVVVSIPDVPITEQRKPFVNSESSKLQHTGTARANVAPSAESPDGTPGWKEKHSHQTVLQQHCDFFDRDHDGILWPQDTFVGFYRLGYGIILSIVAVFVIHSNFSYPTCSGWLPDPFFRIFLKNVHRDKHGSDTGTYDHEGRFVPQRFEDIFAKYAEGRDYLTIWDVSNVLKGQRCIADPIGWGGAFFEWIATYIMLWPEDGRMMKEDIRGIYDGSIFYTLAERREKAL</sequence>
<dbReference type="Pfam" id="PF05042">
    <property type="entry name" value="Caleosin"/>
    <property type="match status" value="1"/>
</dbReference>
<gene>
    <name evidence="4" type="ORF">AA0114_g635</name>
</gene>
<keyword evidence="3" id="KW-0472">Membrane</keyword>